<reference evidence="3" key="2">
    <citation type="submission" date="2020-09" db="EMBL/GenBank/DDBJ databases">
        <authorList>
            <person name="Sun Q."/>
            <person name="Kim S."/>
        </authorList>
    </citation>
    <scope>NUCLEOTIDE SEQUENCE</scope>
    <source>
        <strain evidence="3">KCTC 32020</strain>
    </source>
</reference>
<dbReference type="InterPro" id="IPR014729">
    <property type="entry name" value="Rossmann-like_a/b/a_fold"/>
</dbReference>
<accession>A0A918YY19</accession>
<dbReference type="PANTHER" id="PTHR30336:SF4">
    <property type="entry name" value="ENVELOPE BIOGENESIS FACTOR ELYC"/>
    <property type="match status" value="1"/>
</dbReference>
<feature type="transmembrane region" description="Helical" evidence="1">
    <location>
        <begin position="38"/>
        <end position="57"/>
    </location>
</feature>
<dbReference type="GO" id="GO:0043164">
    <property type="term" value="P:Gram-negative-bacterium-type cell wall biogenesis"/>
    <property type="evidence" value="ECO:0007669"/>
    <property type="project" value="TreeGrafter"/>
</dbReference>
<sequence length="251" mass="27486">MWARLNDVLVALTYPPALSACLLALAALAMLTGRRRSAALLGAAAFAWSALLSMPSVSEALRASLENRHPRMEIERLPRADAVVVLGGGYHYPWIDRPHVDPRTLPYSRLAAGARAFLAGRAPRVILSGGGAQGRTEAETMARAITRFGVPTEALLLDVRSRDTEDNARNTAVIARRHGIRRVLLVTSALHMPRAVRLFEATGLEVVPAPVPEPTSRRDGLGRWLPSFSALWRSGRALKEYLALAEVDWRY</sequence>
<organism evidence="3 4">
    <name type="scientific">Vulcaniibacterium thermophilum</name>
    <dbReference type="NCBI Taxonomy" id="1169913"/>
    <lineage>
        <taxon>Bacteria</taxon>
        <taxon>Pseudomonadati</taxon>
        <taxon>Pseudomonadota</taxon>
        <taxon>Gammaproteobacteria</taxon>
        <taxon>Lysobacterales</taxon>
        <taxon>Lysobacteraceae</taxon>
        <taxon>Vulcaniibacterium</taxon>
    </lineage>
</organism>
<proteinExistence type="predicted"/>
<dbReference type="GO" id="GO:0005886">
    <property type="term" value="C:plasma membrane"/>
    <property type="evidence" value="ECO:0007669"/>
    <property type="project" value="TreeGrafter"/>
</dbReference>
<name>A0A918YY19_9GAMM</name>
<keyword evidence="1" id="KW-0472">Membrane</keyword>
<feature type="domain" description="DUF218" evidence="2">
    <location>
        <begin position="81"/>
        <end position="243"/>
    </location>
</feature>
<keyword evidence="4" id="KW-1185">Reference proteome</keyword>
<dbReference type="CDD" id="cd06259">
    <property type="entry name" value="YdcF-like"/>
    <property type="match status" value="1"/>
</dbReference>
<dbReference type="RefSeq" id="WP_146474768.1">
    <property type="nucleotide sequence ID" value="NZ_BNCF01000003.1"/>
</dbReference>
<dbReference type="PANTHER" id="PTHR30336">
    <property type="entry name" value="INNER MEMBRANE PROTEIN, PROBABLE PERMEASE"/>
    <property type="match status" value="1"/>
</dbReference>
<reference evidence="3" key="1">
    <citation type="journal article" date="2014" name="Int. J. Syst. Evol. Microbiol.">
        <title>Complete genome sequence of Corynebacterium casei LMG S-19264T (=DSM 44701T), isolated from a smear-ripened cheese.</title>
        <authorList>
            <consortium name="US DOE Joint Genome Institute (JGI-PGF)"/>
            <person name="Walter F."/>
            <person name="Albersmeier A."/>
            <person name="Kalinowski J."/>
            <person name="Ruckert C."/>
        </authorList>
    </citation>
    <scope>NUCLEOTIDE SEQUENCE</scope>
    <source>
        <strain evidence="3">KCTC 32020</strain>
    </source>
</reference>
<dbReference type="Gene3D" id="3.40.50.620">
    <property type="entry name" value="HUPs"/>
    <property type="match status" value="1"/>
</dbReference>
<dbReference type="Proteomes" id="UP000636453">
    <property type="component" value="Unassembled WGS sequence"/>
</dbReference>
<evidence type="ECO:0000256" key="1">
    <source>
        <dbReference type="SAM" id="Phobius"/>
    </source>
</evidence>
<keyword evidence="1" id="KW-0812">Transmembrane</keyword>
<evidence type="ECO:0000313" key="3">
    <source>
        <dbReference type="EMBL" id="GHE29275.1"/>
    </source>
</evidence>
<dbReference type="PROSITE" id="PS51257">
    <property type="entry name" value="PROKAR_LIPOPROTEIN"/>
    <property type="match status" value="1"/>
</dbReference>
<dbReference type="InterPro" id="IPR003848">
    <property type="entry name" value="DUF218"/>
</dbReference>
<feature type="transmembrane region" description="Helical" evidence="1">
    <location>
        <begin position="12"/>
        <end position="31"/>
    </location>
</feature>
<dbReference type="GO" id="GO:0000270">
    <property type="term" value="P:peptidoglycan metabolic process"/>
    <property type="evidence" value="ECO:0007669"/>
    <property type="project" value="TreeGrafter"/>
</dbReference>
<keyword evidence="1" id="KW-1133">Transmembrane helix</keyword>
<dbReference type="InterPro" id="IPR051599">
    <property type="entry name" value="Cell_Envelope_Assoc"/>
</dbReference>
<comment type="caution">
    <text evidence="3">The sequence shown here is derived from an EMBL/GenBank/DDBJ whole genome shotgun (WGS) entry which is preliminary data.</text>
</comment>
<dbReference type="Pfam" id="PF02698">
    <property type="entry name" value="DUF218"/>
    <property type="match status" value="1"/>
</dbReference>
<dbReference type="OrthoDB" id="9809813at2"/>
<protein>
    <recommendedName>
        <fullName evidence="2">DUF218 domain-containing protein</fullName>
    </recommendedName>
</protein>
<evidence type="ECO:0000313" key="4">
    <source>
        <dbReference type="Proteomes" id="UP000636453"/>
    </source>
</evidence>
<dbReference type="EMBL" id="BNCF01000003">
    <property type="protein sequence ID" value="GHE29275.1"/>
    <property type="molecule type" value="Genomic_DNA"/>
</dbReference>
<gene>
    <name evidence="3" type="ORF">GCM10007167_08910</name>
</gene>
<evidence type="ECO:0000259" key="2">
    <source>
        <dbReference type="Pfam" id="PF02698"/>
    </source>
</evidence>
<dbReference type="AlphaFoldDB" id="A0A918YY19"/>